<evidence type="ECO:0000256" key="11">
    <source>
        <dbReference type="ARBA" id="ARBA00023329"/>
    </source>
</evidence>
<feature type="transmembrane region" description="Helical" evidence="14">
    <location>
        <begin position="143"/>
        <end position="164"/>
    </location>
</feature>
<reference evidence="17" key="1">
    <citation type="submission" date="2021-11" db="EMBL/GenBank/DDBJ databases">
        <authorList>
            <person name="Schell T."/>
        </authorList>
    </citation>
    <scope>NUCLEOTIDE SEQUENCE</scope>
    <source>
        <strain evidence="17">M5</strain>
    </source>
</reference>
<keyword evidence="6" id="KW-0862">Zinc</keyword>
<evidence type="ECO:0000313" key="17">
    <source>
        <dbReference type="EMBL" id="CAH0098954.1"/>
    </source>
</evidence>
<protein>
    <recommendedName>
        <fullName evidence="19">Zinc transporter 2-like</fullName>
    </recommendedName>
</protein>
<dbReference type="Gene3D" id="1.20.1510.10">
    <property type="entry name" value="Cation efflux protein transmembrane domain"/>
    <property type="match status" value="1"/>
</dbReference>
<dbReference type="InterPro" id="IPR027469">
    <property type="entry name" value="Cation_efflux_TMD_sf"/>
</dbReference>
<dbReference type="Proteomes" id="UP000789390">
    <property type="component" value="Unassembled WGS sequence"/>
</dbReference>
<evidence type="ECO:0000256" key="2">
    <source>
        <dbReference type="ARBA" id="ARBA00008873"/>
    </source>
</evidence>
<keyword evidence="18" id="KW-1185">Reference proteome</keyword>
<keyword evidence="7" id="KW-0864">Zinc transport</keyword>
<comment type="subcellular location">
    <subcellularLocation>
        <location evidence="1">Cytoplasmic vesicle</location>
        <location evidence="1">Secretory vesicle membrane</location>
        <topology evidence="1">Multi-pass membrane protein</topology>
    </subcellularLocation>
</comment>
<dbReference type="GO" id="GO:0030658">
    <property type="term" value="C:transport vesicle membrane"/>
    <property type="evidence" value="ECO:0007669"/>
    <property type="project" value="UniProtKB-SubCell"/>
</dbReference>
<evidence type="ECO:0000256" key="7">
    <source>
        <dbReference type="ARBA" id="ARBA00022906"/>
    </source>
</evidence>
<dbReference type="InterPro" id="IPR036837">
    <property type="entry name" value="Cation_efflux_CTD_sf"/>
</dbReference>
<evidence type="ECO:0000259" key="16">
    <source>
        <dbReference type="Pfam" id="PF16916"/>
    </source>
</evidence>
<evidence type="ECO:0000256" key="1">
    <source>
        <dbReference type="ARBA" id="ARBA00004638"/>
    </source>
</evidence>
<dbReference type="PANTHER" id="PTHR11562:SF17">
    <property type="entry name" value="RE54080P-RELATED"/>
    <property type="match status" value="1"/>
</dbReference>
<dbReference type="InterPro" id="IPR050681">
    <property type="entry name" value="CDF/SLC30A"/>
</dbReference>
<dbReference type="Pfam" id="PF01545">
    <property type="entry name" value="Cation_efflux"/>
    <property type="match status" value="1"/>
</dbReference>
<evidence type="ECO:0000256" key="8">
    <source>
        <dbReference type="ARBA" id="ARBA00022989"/>
    </source>
</evidence>
<keyword evidence="8 14" id="KW-1133">Transmembrane helix</keyword>
<proteinExistence type="inferred from homology"/>
<dbReference type="FunFam" id="1.20.1510.10:FF:000002">
    <property type="entry name" value="zinc transporter 3 isoform X1"/>
    <property type="match status" value="1"/>
</dbReference>
<organism evidence="17 18">
    <name type="scientific">Daphnia galeata</name>
    <dbReference type="NCBI Taxonomy" id="27404"/>
    <lineage>
        <taxon>Eukaryota</taxon>
        <taxon>Metazoa</taxon>
        <taxon>Ecdysozoa</taxon>
        <taxon>Arthropoda</taxon>
        <taxon>Crustacea</taxon>
        <taxon>Branchiopoda</taxon>
        <taxon>Diplostraca</taxon>
        <taxon>Cladocera</taxon>
        <taxon>Anomopoda</taxon>
        <taxon>Daphniidae</taxon>
        <taxon>Daphnia</taxon>
    </lineage>
</organism>
<evidence type="ECO:0000256" key="13">
    <source>
        <dbReference type="SAM" id="MobiDB-lite"/>
    </source>
</evidence>
<feature type="transmembrane region" description="Helical" evidence="14">
    <location>
        <begin position="343"/>
        <end position="364"/>
    </location>
</feature>
<keyword evidence="3" id="KW-0813">Transport</keyword>
<dbReference type="EMBL" id="CAKKLH010000012">
    <property type="protein sequence ID" value="CAH0098954.1"/>
    <property type="molecule type" value="Genomic_DNA"/>
</dbReference>
<comment type="catalytic activity">
    <reaction evidence="12">
        <text>Zn(2+)(in) + 2 H(+)(out) = Zn(2+)(out) + 2 H(+)(in)</text>
        <dbReference type="Rhea" id="RHEA:72627"/>
        <dbReference type="ChEBI" id="CHEBI:15378"/>
        <dbReference type="ChEBI" id="CHEBI:29105"/>
    </reaction>
</comment>
<dbReference type="GO" id="GO:0005385">
    <property type="term" value="F:zinc ion transmembrane transporter activity"/>
    <property type="evidence" value="ECO:0007669"/>
    <property type="project" value="UniProtKB-ARBA"/>
</dbReference>
<accession>A0A8J2RCM1</accession>
<feature type="domain" description="Cation efflux protein transmembrane" evidence="15">
    <location>
        <begin position="143"/>
        <end position="372"/>
    </location>
</feature>
<dbReference type="GO" id="GO:0010043">
    <property type="term" value="P:response to zinc ion"/>
    <property type="evidence" value="ECO:0007669"/>
    <property type="project" value="TreeGrafter"/>
</dbReference>
<dbReference type="InterPro" id="IPR027470">
    <property type="entry name" value="Cation_efflux_CTD"/>
</dbReference>
<evidence type="ECO:0000256" key="3">
    <source>
        <dbReference type="ARBA" id="ARBA00022448"/>
    </source>
</evidence>
<evidence type="ECO:0000256" key="14">
    <source>
        <dbReference type="SAM" id="Phobius"/>
    </source>
</evidence>
<feature type="region of interest" description="Disordered" evidence="13">
    <location>
        <begin position="1"/>
        <end position="20"/>
    </location>
</feature>
<evidence type="ECO:0000313" key="18">
    <source>
        <dbReference type="Proteomes" id="UP000789390"/>
    </source>
</evidence>
<keyword evidence="9" id="KW-0406">Ion transport</keyword>
<keyword evidence="10 14" id="KW-0472">Membrane</keyword>
<feature type="transmembrane region" description="Helical" evidence="14">
    <location>
        <begin position="244"/>
        <end position="265"/>
    </location>
</feature>
<dbReference type="GO" id="GO:0005886">
    <property type="term" value="C:plasma membrane"/>
    <property type="evidence" value="ECO:0007669"/>
    <property type="project" value="TreeGrafter"/>
</dbReference>
<keyword evidence="11" id="KW-0968">Cytoplasmic vesicle</keyword>
<evidence type="ECO:0000256" key="6">
    <source>
        <dbReference type="ARBA" id="ARBA00022833"/>
    </source>
</evidence>
<dbReference type="OrthoDB" id="9944568at2759"/>
<feature type="transmembrane region" description="Helical" evidence="14">
    <location>
        <begin position="314"/>
        <end position="337"/>
    </location>
</feature>
<evidence type="ECO:0000256" key="12">
    <source>
        <dbReference type="ARBA" id="ARBA00048349"/>
    </source>
</evidence>
<feature type="domain" description="Cation efflux protein cytoplasmic" evidence="16">
    <location>
        <begin position="376"/>
        <end position="450"/>
    </location>
</feature>
<gene>
    <name evidence="17" type="ORF">DGAL_LOCUS1062</name>
</gene>
<sequence>MTDANSTGGLSIPGSAQRRKKAFSVSVRENNFDISEVPCSEEEIISLDSDRNLTPVADKCFSCGQTVPNKVPNESTVGQIRTPIINHSPNNHNLNKNLRTELPLTNSHLDYESCTSNGETPLSLDHCHMARVSTTDSKAKKKLILASILCLVFMVGEVVGGYLANSLAIATDAAHLLTDFASFMISLFSLWLASRPPTKRMSFGWYRAEVIGALTSVLMIWVVTGILVYLAIQRLVSKDFDIEAKIMLITSGLGVAINLVMGCTLHQHGHSHGGNNHEHSHSAQNDDAENQPLLSQSHAGHAHDDVENINVRAAFIHVVGDFVQSLGVFIAAVIIFFKPDWAIIDPICTFLFSILVLFTTITILKDALMVLMEGLPRGLDFNRVQAAFLSINGVIRVHNLRIWALTMDKVALSAHLAIRPGSNTQEVLMQASRLVRSKFNVFEMTLQIEKFEAGMEECVQCQDPVD</sequence>
<evidence type="ECO:0000256" key="9">
    <source>
        <dbReference type="ARBA" id="ARBA00023065"/>
    </source>
</evidence>
<dbReference type="AlphaFoldDB" id="A0A8J2RCM1"/>
<feature type="transmembrane region" description="Helical" evidence="14">
    <location>
        <begin position="205"/>
        <end position="232"/>
    </location>
</feature>
<evidence type="ECO:0008006" key="19">
    <source>
        <dbReference type="Google" id="ProtNLM"/>
    </source>
</evidence>
<evidence type="ECO:0000259" key="15">
    <source>
        <dbReference type="Pfam" id="PF01545"/>
    </source>
</evidence>
<dbReference type="Pfam" id="PF16916">
    <property type="entry name" value="ZT_dimer"/>
    <property type="match status" value="1"/>
</dbReference>
<dbReference type="InterPro" id="IPR058533">
    <property type="entry name" value="Cation_efflux_TM"/>
</dbReference>
<name>A0A8J2RCM1_9CRUS</name>
<dbReference type="GO" id="GO:0046872">
    <property type="term" value="F:metal ion binding"/>
    <property type="evidence" value="ECO:0007669"/>
    <property type="project" value="UniProtKB-KW"/>
</dbReference>
<dbReference type="InterPro" id="IPR002524">
    <property type="entry name" value="Cation_efflux"/>
</dbReference>
<feature type="transmembrane region" description="Helical" evidence="14">
    <location>
        <begin position="176"/>
        <end position="193"/>
    </location>
</feature>
<dbReference type="SUPFAM" id="SSF161111">
    <property type="entry name" value="Cation efflux protein transmembrane domain-like"/>
    <property type="match status" value="1"/>
</dbReference>
<dbReference type="SUPFAM" id="SSF160240">
    <property type="entry name" value="Cation efflux protein cytoplasmic domain-like"/>
    <property type="match status" value="1"/>
</dbReference>
<dbReference type="PANTHER" id="PTHR11562">
    <property type="entry name" value="CATION EFFLUX PROTEIN/ ZINC TRANSPORTER"/>
    <property type="match status" value="1"/>
</dbReference>
<evidence type="ECO:0000256" key="10">
    <source>
        <dbReference type="ARBA" id="ARBA00023136"/>
    </source>
</evidence>
<evidence type="ECO:0000256" key="4">
    <source>
        <dbReference type="ARBA" id="ARBA00022692"/>
    </source>
</evidence>
<keyword evidence="5" id="KW-0479">Metal-binding</keyword>
<comment type="caution">
    <text evidence="17">The sequence shown here is derived from an EMBL/GenBank/DDBJ whole genome shotgun (WGS) entry which is preliminary data.</text>
</comment>
<keyword evidence="4 14" id="KW-0812">Transmembrane</keyword>
<comment type="similarity">
    <text evidence="2">Belongs to the cation diffusion facilitator (CDF) transporter (TC 2.A.4) family. SLC30A subfamily.</text>
</comment>
<evidence type="ECO:0000256" key="5">
    <source>
        <dbReference type="ARBA" id="ARBA00022723"/>
    </source>
</evidence>
<dbReference type="NCBIfam" id="TIGR01297">
    <property type="entry name" value="CDF"/>
    <property type="match status" value="1"/>
</dbReference>